<keyword evidence="2" id="KW-0489">Methyltransferase</keyword>
<dbReference type="GO" id="GO:0032259">
    <property type="term" value="P:methylation"/>
    <property type="evidence" value="ECO:0007669"/>
    <property type="project" value="UniProtKB-KW"/>
</dbReference>
<dbReference type="AlphaFoldDB" id="A0A9W7NDY1"/>
<dbReference type="Pfam" id="PF05050">
    <property type="entry name" value="Methyltransf_21"/>
    <property type="match status" value="1"/>
</dbReference>
<organism evidence="2 3">
    <name type="scientific">Roseomonas genomospecies 6</name>
    <dbReference type="NCBI Taxonomy" id="214106"/>
    <lineage>
        <taxon>Bacteria</taxon>
        <taxon>Pseudomonadati</taxon>
        <taxon>Pseudomonadota</taxon>
        <taxon>Alphaproteobacteria</taxon>
        <taxon>Acetobacterales</taxon>
        <taxon>Roseomonadaceae</taxon>
        <taxon>Roseomonas</taxon>
    </lineage>
</organism>
<proteinExistence type="predicted"/>
<dbReference type="Proteomes" id="UP000480854">
    <property type="component" value="Unassembled WGS sequence"/>
</dbReference>
<keyword evidence="3" id="KW-1185">Reference proteome</keyword>
<dbReference type="InterPro" id="IPR006342">
    <property type="entry name" value="FkbM_mtfrase"/>
</dbReference>
<sequence>MHHPEIKSFPTWSGLVPQGMMENFIGSLARVDFIVGFPGVDPEPYKTERAVKTDFPPVTEEYFELIDLIAAVRSARGHFTMVEVGAGYGRWLVQGAIALKRINPLPFLLVGVEAEPTHFEWLKTHMSDNGIDPDQHVLLRAAASATGEKVSFTVGNPSGWYGQAISTWDPSEFGATLATVPGVKLSDVLAPYGHIDLVDMDIQGVELDVVREAIDVIDEKVQRIHIGTHSREIESGLSELFRERGWVTVWEFPSMATVETDYGAVSFNDGVHSYLNPRFA</sequence>
<dbReference type="RefSeq" id="WP_149472144.1">
    <property type="nucleotide sequence ID" value="NZ_QOKW01000039.1"/>
</dbReference>
<feature type="domain" description="Methyltransferase FkbM" evidence="1">
    <location>
        <begin position="111"/>
        <end position="225"/>
    </location>
</feature>
<dbReference type="EMBL" id="QOKW01000039">
    <property type="protein sequence ID" value="KAA0676219.1"/>
    <property type="molecule type" value="Genomic_DNA"/>
</dbReference>
<gene>
    <name evidence="2" type="ORF">DS843_28105</name>
</gene>
<accession>A0A9W7NDY1</accession>
<dbReference type="OrthoDB" id="7567573at2"/>
<dbReference type="NCBIfam" id="TIGR01444">
    <property type="entry name" value="fkbM_fam"/>
    <property type="match status" value="1"/>
</dbReference>
<name>A0A9W7NDY1_9PROT</name>
<evidence type="ECO:0000259" key="1">
    <source>
        <dbReference type="Pfam" id="PF05050"/>
    </source>
</evidence>
<evidence type="ECO:0000313" key="2">
    <source>
        <dbReference type="EMBL" id="KAA0676219.1"/>
    </source>
</evidence>
<dbReference type="InterPro" id="IPR029063">
    <property type="entry name" value="SAM-dependent_MTases_sf"/>
</dbReference>
<comment type="caution">
    <text evidence="2">The sequence shown here is derived from an EMBL/GenBank/DDBJ whole genome shotgun (WGS) entry which is preliminary data.</text>
</comment>
<dbReference type="GO" id="GO:0008168">
    <property type="term" value="F:methyltransferase activity"/>
    <property type="evidence" value="ECO:0007669"/>
    <property type="project" value="UniProtKB-KW"/>
</dbReference>
<dbReference type="Gene3D" id="3.40.50.150">
    <property type="entry name" value="Vaccinia Virus protein VP39"/>
    <property type="match status" value="1"/>
</dbReference>
<keyword evidence="2" id="KW-0808">Transferase</keyword>
<reference evidence="2 3" key="1">
    <citation type="submission" date="2018-07" db="EMBL/GenBank/DDBJ databases">
        <title>Genome sequence of Azospirillum sp. ATCC 49961.</title>
        <authorList>
            <person name="Sant'Anna F.H."/>
            <person name="Baldani J.I."/>
            <person name="Zilli J.E."/>
            <person name="Reis V.M."/>
            <person name="Hartmann A."/>
            <person name="Cruz L."/>
            <person name="de Souza E.M."/>
            <person name="de Oliveira Pedrosa F."/>
            <person name="Passaglia L.M.P."/>
        </authorList>
    </citation>
    <scope>NUCLEOTIDE SEQUENCE [LARGE SCALE GENOMIC DNA]</scope>
    <source>
        <strain evidence="2 3">ATCC 49961</strain>
    </source>
</reference>
<dbReference type="SUPFAM" id="SSF53335">
    <property type="entry name" value="S-adenosyl-L-methionine-dependent methyltransferases"/>
    <property type="match status" value="1"/>
</dbReference>
<evidence type="ECO:0000313" key="3">
    <source>
        <dbReference type="Proteomes" id="UP000480854"/>
    </source>
</evidence>
<protein>
    <submittedName>
        <fullName evidence="2">FkbM family methyltransferase</fullName>
    </submittedName>
</protein>